<dbReference type="EMBL" id="VORB01000001">
    <property type="protein sequence ID" value="TXC85047.1"/>
    <property type="molecule type" value="Genomic_DNA"/>
</dbReference>
<dbReference type="Pfam" id="PF01040">
    <property type="entry name" value="UbiA"/>
    <property type="match status" value="1"/>
</dbReference>
<comment type="catalytic activity">
    <reaction evidence="8 9">
        <text>heme b + (2E,6E)-farnesyl diphosphate + H2O = Fe(II)-heme o + diphosphate</text>
        <dbReference type="Rhea" id="RHEA:28070"/>
        <dbReference type="ChEBI" id="CHEBI:15377"/>
        <dbReference type="ChEBI" id="CHEBI:33019"/>
        <dbReference type="ChEBI" id="CHEBI:60344"/>
        <dbReference type="ChEBI" id="CHEBI:60530"/>
        <dbReference type="ChEBI" id="CHEBI:175763"/>
        <dbReference type="EC" id="2.5.1.141"/>
    </reaction>
</comment>
<dbReference type="AlphaFoldDB" id="A0A5C6VIU2"/>
<dbReference type="GO" id="GO:0048034">
    <property type="term" value="P:heme O biosynthetic process"/>
    <property type="evidence" value="ECO:0007669"/>
    <property type="project" value="UniProtKB-UniRule"/>
</dbReference>
<dbReference type="GO" id="GO:0005886">
    <property type="term" value="C:plasma membrane"/>
    <property type="evidence" value="ECO:0007669"/>
    <property type="project" value="UniProtKB-SubCell"/>
</dbReference>
<evidence type="ECO:0000256" key="7">
    <source>
        <dbReference type="ARBA" id="ARBA00023136"/>
    </source>
</evidence>
<dbReference type="HAMAP" id="MF_00154">
    <property type="entry name" value="CyoE_CtaB"/>
    <property type="match status" value="1"/>
</dbReference>
<dbReference type="InterPro" id="IPR000537">
    <property type="entry name" value="UbiA_prenyltransferase"/>
</dbReference>
<dbReference type="GO" id="GO:0006784">
    <property type="term" value="P:heme A biosynthetic process"/>
    <property type="evidence" value="ECO:0007669"/>
    <property type="project" value="TreeGrafter"/>
</dbReference>
<sequence>MVEKKHNPFSSLPALFKLRLSSLVIFSALFGYMFHHMPEGKEWLNLLWLLIGGMLVTGASNGINQIIEIESDKKMSRTKERPLPAGKMTPNQAWVLCVITAILGLGTLYFAFGWLTALLSLSALVSYAFIYTPLKSKTPFAVFIGAFPGAIPPLLGWVAAANSFGLGGGILFIIQFIWQFPHFWAIAWVLEDDYSLGGFKLLPSAGGRDQSSAFQIYMYSLFLIPCGLLPYAFNFSGLYGGIIAAIAALPIAYYSGKLYTGLSVSMARKVMFSSFFYLPVALIAIVVDKI</sequence>
<organism evidence="10 11">
    <name type="scientific">Luteibaculum oceani</name>
    <dbReference type="NCBI Taxonomy" id="1294296"/>
    <lineage>
        <taxon>Bacteria</taxon>
        <taxon>Pseudomonadati</taxon>
        <taxon>Bacteroidota</taxon>
        <taxon>Flavobacteriia</taxon>
        <taxon>Flavobacteriales</taxon>
        <taxon>Luteibaculaceae</taxon>
        <taxon>Luteibaculum</taxon>
    </lineage>
</organism>
<dbReference type="InterPro" id="IPR044878">
    <property type="entry name" value="UbiA_sf"/>
</dbReference>
<keyword evidence="3 9" id="KW-0808">Transferase</keyword>
<keyword evidence="7 9" id="KW-0472">Membrane</keyword>
<comment type="caution">
    <text evidence="10">The sequence shown here is derived from an EMBL/GenBank/DDBJ whole genome shotgun (WGS) entry which is preliminary data.</text>
</comment>
<evidence type="ECO:0000313" key="10">
    <source>
        <dbReference type="EMBL" id="TXC85047.1"/>
    </source>
</evidence>
<evidence type="ECO:0000256" key="2">
    <source>
        <dbReference type="ARBA" id="ARBA00022475"/>
    </source>
</evidence>
<evidence type="ECO:0000256" key="9">
    <source>
        <dbReference type="HAMAP-Rule" id="MF_00154"/>
    </source>
</evidence>
<reference evidence="10 11" key="1">
    <citation type="submission" date="2019-08" db="EMBL/GenBank/DDBJ databases">
        <title>Genome of Luteibaculum oceani JCM 18817.</title>
        <authorList>
            <person name="Bowman J.P."/>
        </authorList>
    </citation>
    <scope>NUCLEOTIDE SEQUENCE [LARGE SCALE GENOMIC DNA]</scope>
    <source>
        <strain evidence="10 11">JCM 18817</strain>
    </source>
</reference>
<dbReference type="PANTHER" id="PTHR43448:SF2">
    <property type="entry name" value="PROTOHEME IX FARNESYLTRANSFERASE, MITOCHONDRIAL"/>
    <property type="match status" value="1"/>
</dbReference>
<dbReference type="EC" id="2.5.1.141" evidence="9"/>
<dbReference type="PANTHER" id="PTHR43448">
    <property type="entry name" value="PROTOHEME IX FARNESYLTRANSFERASE, MITOCHONDRIAL"/>
    <property type="match status" value="1"/>
</dbReference>
<protein>
    <recommendedName>
        <fullName evidence="9">Protoheme IX farnesyltransferase</fullName>
        <ecNumber evidence="9">2.5.1.141</ecNumber>
    </recommendedName>
    <alternativeName>
        <fullName evidence="9">Heme B farnesyltransferase</fullName>
    </alternativeName>
    <alternativeName>
        <fullName evidence="9">Heme O synthase</fullName>
    </alternativeName>
</protein>
<evidence type="ECO:0000256" key="3">
    <source>
        <dbReference type="ARBA" id="ARBA00022679"/>
    </source>
</evidence>
<gene>
    <name evidence="10" type="primary">cyoE</name>
    <name evidence="9" type="synonym">ctaB</name>
    <name evidence="10" type="ORF">FRX97_00040</name>
</gene>
<dbReference type="CDD" id="cd13957">
    <property type="entry name" value="PT_UbiA_Cox10"/>
    <property type="match status" value="1"/>
</dbReference>
<name>A0A5C6VIU2_9FLAO</name>
<comment type="subcellular location">
    <subcellularLocation>
        <location evidence="9">Cell membrane</location>
        <topology evidence="9">Multi-pass membrane protein</topology>
    </subcellularLocation>
    <subcellularLocation>
        <location evidence="1">Membrane</location>
        <topology evidence="1">Multi-pass membrane protein</topology>
    </subcellularLocation>
</comment>
<keyword evidence="5 9" id="KW-1133">Transmembrane helix</keyword>
<keyword evidence="2 9" id="KW-1003">Cell membrane</keyword>
<dbReference type="OrthoDB" id="9814417at2"/>
<feature type="transmembrane region" description="Helical" evidence="9">
    <location>
        <begin position="166"/>
        <end position="190"/>
    </location>
</feature>
<feature type="transmembrane region" description="Helical" evidence="9">
    <location>
        <begin position="266"/>
        <end position="287"/>
    </location>
</feature>
<feature type="transmembrane region" description="Helical" evidence="9">
    <location>
        <begin position="12"/>
        <end position="34"/>
    </location>
</feature>
<evidence type="ECO:0000256" key="4">
    <source>
        <dbReference type="ARBA" id="ARBA00022692"/>
    </source>
</evidence>
<evidence type="ECO:0000256" key="5">
    <source>
        <dbReference type="ARBA" id="ARBA00022989"/>
    </source>
</evidence>
<evidence type="ECO:0000256" key="8">
    <source>
        <dbReference type="ARBA" id="ARBA00047690"/>
    </source>
</evidence>
<evidence type="ECO:0000256" key="6">
    <source>
        <dbReference type="ARBA" id="ARBA00023133"/>
    </source>
</evidence>
<evidence type="ECO:0000313" key="11">
    <source>
        <dbReference type="Proteomes" id="UP000321168"/>
    </source>
</evidence>
<dbReference type="RefSeq" id="WP_147012098.1">
    <property type="nucleotide sequence ID" value="NZ_VORB01000001.1"/>
</dbReference>
<proteinExistence type="inferred from homology"/>
<feature type="transmembrane region" description="Helical" evidence="9">
    <location>
        <begin position="46"/>
        <end position="67"/>
    </location>
</feature>
<dbReference type="UniPathway" id="UPA00834">
    <property type="reaction ID" value="UER00712"/>
</dbReference>
<dbReference type="GO" id="GO:0008495">
    <property type="term" value="F:protoheme IX farnesyltransferase activity"/>
    <property type="evidence" value="ECO:0007669"/>
    <property type="project" value="UniProtKB-UniRule"/>
</dbReference>
<dbReference type="InterPro" id="IPR006369">
    <property type="entry name" value="Protohaem_IX_farnesylTrfase"/>
</dbReference>
<keyword evidence="4 9" id="KW-0812">Transmembrane</keyword>
<dbReference type="NCBIfam" id="TIGR01473">
    <property type="entry name" value="cyoE_ctaB"/>
    <property type="match status" value="1"/>
</dbReference>
<comment type="similarity">
    <text evidence="9">Belongs to the UbiA prenyltransferase family. Protoheme IX farnesyltransferase subfamily.</text>
</comment>
<feature type="transmembrane region" description="Helical" evidence="9">
    <location>
        <begin position="140"/>
        <end position="160"/>
    </location>
</feature>
<keyword evidence="6 9" id="KW-0350">Heme biosynthesis</keyword>
<feature type="transmembrane region" description="Helical" evidence="9">
    <location>
        <begin position="237"/>
        <end position="254"/>
    </location>
</feature>
<keyword evidence="11" id="KW-1185">Reference proteome</keyword>
<dbReference type="Gene3D" id="1.10.357.140">
    <property type="entry name" value="UbiA prenyltransferase"/>
    <property type="match status" value="1"/>
</dbReference>
<comment type="miscellaneous">
    <text evidence="9">Carbon 2 of the heme B porphyrin ring is defined according to the Fischer nomenclature.</text>
</comment>
<accession>A0A5C6VIU2</accession>
<comment type="function">
    <text evidence="9">Converts heme B (protoheme IX) to heme O by substitution of the vinyl group on carbon 2 of heme B porphyrin ring with a hydroxyethyl farnesyl side group.</text>
</comment>
<dbReference type="Proteomes" id="UP000321168">
    <property type="component" value="Unassembled WGS sequence"/>
</dbReference>
<feature type="transmembrane region" description="Helical" evidence="9">
    <location>
        <begin position="211"/>
        <end position="231"/>
    </location>
</feature>
<evidence type="ECO:0000256" key="1">
    <source>
        <dbReference type="ARBA" id="ARBA00004141"/>
    </source>
</evidence>
<comment type="pathway">
    <text evidence="9">Porphyrin-containing compound metabolism; heme O biosynthesis; heme O from protoheme: step 1/1.</text>
</comment>